<dbReference type="EMBL" id="FOIB01000012">
    <property type="protein sequence ID" value="SEU37539.1"/>
    <property type="molecule type" value="Genomic_DNA"/>
</dbReference>
<dbReference type="PROSITE" id="PS51128">
    <property type="entry name" value="ZF_DKSA_2"/>
    <property type="match status" value="1"/>
</dbReference>
<feature type="zinc finger region" description="dksA C4-type" evidence="4">
    <location>
        <begin position="61"/>
        <end position="85"/>
    </location>
</feature>
<dbReference type="Gene3D" id="1.20.120.910">
    <property type="entry name" value="DksA, coiled-coil domain"/>
    <property type="match status" value="1"/>
</dbReference>
<evidence type="ECO:0000313" key="9">
    <source>
        <dbReference type="Proteomes" id="UP000321514"/>
    </source>
</evidence>
<keyword evidence="1" id="KW-0479">Metal-binding</keyword>
<evidence type="ECO:0000259" key="5">
    <source>
        <dbReference type="Pfam" id="PF01258"/>
    </source>
</evidence>
<evidence type="ECO:0000313" key="7">
    <source>
        <dbReference type="EMBL" id="SEU37539.1"/>
    </source>
</evidence>
<keyword evidence="3" id="KW-0862">Zinc</keyword>
<dbReference type="RefSeq" id="WP_074958177.1">
    <property type="nucleotide sequence ID" value="NZ_BJXR01000040.1"/>
</dbReference>
<dbReference type="InterPro" id="IPR000962">
    <property type="entry name" value="Znf_DskA_TraR"/>
</dbReference>
<gene>
    <name evidence="6" type="ORF">MFU01_58510</name>
    <name evidence="7" type="ORF">SAMN05443572_112137</name>
</gene>
<dbReference type="EMBL" id="BJXR01000040">
    <property type="protein sequence ID" value="GEN10814.1"/>
    <property type="molecule type" value="Genomic_DNA"/>
</dbReference>
<dbReference type="OrthoDB" id="9803742at2"/>
<dbReference type="STRING" id="1334629.MFUL124B02_40905"/>
<comment type="caution">
    <text evidence="6">The sequence shown here is derived from an EMBL/GenBank/DDBJ whole genome shotgun (WGS) entry which is preliminary data.</text>
</comment>
<organism evidence="6 9">
    <name type="scientific">Myxococcus fulvus</name>
    <dbReference type="NCBI Taxonomy" id="33"/>
    <lineage>
        <taxon>Bacteria</taxon>
        <taxon>Pseudomonadati</taxon>
        <taxon>Myxococcota</taxon>
        <taxon>Myxococcia</taxon>
        <taxon>Myxococcales</taxon>
        <taxon>Cystobacterineae</taxon>
        <taxon>Myxococcaceae</taxon>
        <taxon>Myxococcus</taxon>
    </lineage>
</organism>
<evidence type="ECO:0000313" key="6">
    <source>
        <dbReference type="EMBL" id="GEN10814.1"/>
    </source>
</evidence>
<sequence>MDSLAREARDALVQRGERLRSRTRLVAVRGADELLSEAERRELLDIEAALIRIAVGQFGRCEQCGGAMGRHRLRAIPEARLCMTCSALSR</sequence>
<evidence type="ECO:0000256" key="1">
    <source>
        <dbReference type="ARBA" id="ARBA00022723"/>
    </source>
</evidence>
<evidence type="ECO:0000256" key="3">
    <source>
        <dbReference type="ARBA" id="ARBA00022833"/>
    </source>
</evidence>
<feature type="domain" description="Zinc finger DksA/TraR C4-type" evidence="5">
    <location>
        <begin position="56"/>
        <end position="85"/>
    </location>
</feature>
<evidence type="ECO:0000256" key="2">
    <source>
        <dbReference type="ARBA" id="ARBA00022771"/>
    </source>
</evidence>
<dbReference type="Pfam" id="PF01258">
    <property type="entry name" value="zf-dskA_traR"/>
    <property type="match status" value="1"/>
</dbReference>
<dbReference type="PANTHER" id="PTHR33823:SF4">
    <property type="entry name" value="GENERAL STRESS PROTEIN 16O"/>
    <property type="match status" value="1"/>
</dbReference>
<reference evidence="6 9" key="2">
    <citation type="submission" date="2019-07" db="EMBL/GenBank/DDBJ databases">
        <title>Whole genome shotgun sequence of Myxococcus fulvus NBRC 100333.</title>
        <authorList>
            <person name="Hosoyama A."/>
            <person name="Uohara A."/>
            <person name="Ohji S."/>
            <person name="Ichikawa N."/>
        </authorList>
    </citation>
    <scope>NUCLEOTIDE SEQUENCE [LARGE SCALE GENOMIC DNA]</scope>
    <source>
        <strain evidence="6 9">NBRC 100333</strain>
    </source>
</reference>
<reference evidence="7 8" key="1">
    <citation type="submission" date="2016-10" db="EMBL/GenBank/DDBJ databases">
        <authorList>
            <person name="Varghese N."/>
            <person name="Submissions S."/>
        </authorList>
    </citation>
    <scope>NUCLEOTIDE SEQUENCE [LARGE SCALE GENOMIC DNA]</scope>
    <source>
        <strain evidence="7 8">DSM 16525</strain>
    </source>
</reference>
<protein>
    <submittedName>
        <fullName evidence="7">DksA/traR C4-type zinc finger</fullName>
    </submittedName>
</protein>
<keyword evidence="2" id="KW-0863">Zinc-finger</keyword>
<dbReference type="Proteomes" id="UP000321514">
    <property type="component" value="Unassembled WGS sequence"/>
</dbReference>
<dbReference type="SUPFAM" id="SSF57716">
    <property type="entry name" value="Glucocorticoid receptor-like (DNA-binding domain)"/>
    <property type="match status" value="1"/>
</dbReference>
<dbReference type="AlphaFoldDB" id="A0A511T9G2"/>
<evidence type="ECO:0000313" key="8">
    <source>
        <dbReference type="Proteomes" id="UP000183760"/>
    </source>
</evidence>
<dbReference type="GO" id="GO:0008270">
    <property type="term" value="F:zinc ion binding"/>
    <property type="evidence" value="ECO:0007669"/>
    <property type="project" value="UniProtKB-KW"/>
</dbReference>
<dbReference type="PANTHER" id="PTHR33823">
    <property type="entry name" value="RNA POLYMERASE-BINDING TRANSCRIPTION FACTOR DKSA-RELATED"/>
    <property type="match status" value="1"/>
</dbReference>
<keyword evidence="8" id="KW-1185">Reference proteome</keyword>
<dbReference type="Proteomes" id="UP000183760">
    <property type="component" value="Unassembled WGS sequence"/>
</dbReference>
<proteinExistence type="predicted"/>
<name>A0A511T9G2_MYXFU</name>
<evidence type="ECO:0000256" key="4">
    <source>
        <dbReference type="PROSITE-ProRule" id="PRU00510"/>
    </source>
</evidence>
<accession>A0A511T9G2</accession>